<feature type="compositionally biased region" description="Low complexity" evidence="1">
    <location>
        <begin position="41"/>
        <end position="57"/>
    </location>
</feature>
<comment type="caution">
    <text evidence="2">The sequence shown here is derived from an EMBL/GenBank/DDBJ whole genome shotgun (WGS) entry which is preliminary data.</text>
</comment>
<feature type="region of interest" description="Disordered" evidence="1">
    <location>
        <begin position="1"/>
        <end position="61"/>
    </location>
</feature>
<gene>
    <name evidence="2" type="ORF">CLO192961_LOCUS158628</name>
</gene>
<reference evidence="2 3" key="1">
    <citation type="submission" date="2019-06" db="EMBL/GenBank/DDBJ databases">
        <authorList>
            <person name="Broberg M."/>
        </authorList>
    </citation>
    <scope>NUCLEOTIDE SEQUENCE [LARGE SCALE GENOMIC DNA]</scope>
</reference>
<proteinExistence type="predicted"/>
<feature type="region of interest" description="Disordered" evidence="1">
    <location>
        <begin position="196"/>
        <end position="274"/>
    </location>
</feature>
<protein>
    <recommendedName>
        <fullName evidence="4">Zn(2)-C6 fungal-type domain-containing protein</fullName>
    </recommendedName>
</protein>
<evidence type="ECO:0008006" key="4">
    <source>
        <dbReference type="Google" id="ProtNLM"/>
    </source>
</evidence>
<feature type="compositionally biased region" description="Basic residues" evidence="1">
    <location>
        <begin position="1"/>
        <end position="10"/>
    </location>
</feature>
<organism evidence="2 3">
    <name type="scientific">Bionectria ochroleuca</name>
    <name type="common">Gliocladium roseum</name>
    <dbReference type="NCBI Taxonomy" id="29856"/>
    <lineage>
        <taxon>Eukaryota</taxon>
        <taxon>Fungi</taxon>
        <taxon>Dikarya</taxon>
        <taxon>Ascomycota</taxon>
        <taxon>Pezizomycotina</taxon>
        <taxon>Sordariomycetes</taxon>
        <taxon>Hypocreomycetidae</taxon>
        <taxon>Hypocreales</taxon>
        <taxon>Bionectriaceae</taxon>
        <taxon>Clonostachys</taxon>
    </lineage>
</organism>
<accession>A0ABY6U2D2</accession>
<evidence type="ECO:0000256" key="1">
    <source>
        <dbReference type="SAM" id="MobiDB-lite"/>
    </source>
</evidence>
<keyword evidence="3" id="KW-1185">Reference proteome</keyword>
<dbReference type="EMBL" id="CABFNS010000731">
    <property type="protein sequence ID" value="VUC25151.1"/>
    <property type="molecule type" value="Genomic_DNA"/>
</dbReference>
<feature type="compositionally biased region" description="Basic residues" evidence="1">
    <location>
        <begin position="19"/>
        <end position="33"/>
    </location>
</feature>
<dbReference type="Proteomes" id="UP000766486">
    <property type="component" value="Unassembled WGS sequence"/>
</dbReference>
<sequence length="274" mass="30142">MVAGTKRRKLPNGASSSTPRKRTKRTRGGRSKRQPANQEESPSPGISTSSSSRSPSPTVEFVAPPCPELARWRCCRRGCGMRGWPLTCLNCGRARNAKCDEFIDYNGWKARREWKRWKVYIESLQAAGDYDYGIRFTPTSIFVPHERLNAVSQMLDNMESERVLLLGDGLHSCFADCYVPGECNAAQRVLARLASSRSSKERSSPPSPALPDSPKSPPPSDDEDVGWIDAVPGIDGDSSGAREEDAGLVRPRPRLPSPLLPSDGAPEIYEDEVP</sequence>
<name>A0ABY6U2D2_BIOOC</name>
<evidence type="ECO:0000313" key="2">
    <source>
        <dbReference type="EMBL" id="VUC25151.1"/>
    </source>
</evidence>
<evidence type="ECO:0000313" key="3">
    <source>
        <dbReference type="Proteomes" id="UP000766486"/>
    </source>
</evidence>
<feature type="compositionally biased region" description="Pro residues" evidence="1">
    <location>
        <begin position="205"/>
        <end position="219"/>
    </location>
</feature>